<dbReference type="EMBL" id="KR534323">
    <property type="protein sequence ID" value="AKO60950.1"/>
    <property type="molecule type" value="Genomic_DNA"/>
</dbReference>
<dbReference type="Proteomes" id="UP000202763">
    <property type="component" value="Segment"/>
</dbReference>
<dbReference type="GeneID" id="26796544"/>
<reference evidence="1 2" key="1">
    <citation type="submission" date="2015-05" db="EMBL/GenBank/DDBJ databases">
        <authorList>
            <person name="Wang D.B."/>
            <person name="Wang M."/>
        </authorList>
    </citation>
    <scope>NUCLEOTIDE SEQUENCE [LARGE SCALE GENOMIC DNA]</scope>
</reference>
<evidence type="ECO:0000313" key="1">
    <source>
        <dbReference type="EMBL" id="AKO60950.1"/>
    </source>
</evidence>
<sequence>MISPAQFQQALDTNRQIIECIFQQEASFKDYLVNELHYFRLKYPETYELERVHVSRHRFRITVIFEDMGELDLYIDAQDVYCWYAQEYKRLRGV</sequence>
<accession>A0A0H4J219</accession>
<evidence type="ECO:0000313" key="2">
    <source>
        <dbReference type="Proteomes" id="UP000202763"/>
    </source>
</evidence>
<protein>
    <submittedName>
        <fullName evidence="1">Uncharacterized protein</fullName>
    </submittedName>
</protein>
<dbReference type="RefSeq" id="YP_009225483.1">
    <property type="nucleotide sequence ID" value="NC_029094.1"/>
</dbReference>
<keyword evidence="2" id="KW-1185">Reference proteome</keyword>
<organism evidence="1 2">
    <name type="scientific">Pseudoalteromonas phage H101</name>
    <dbReference type="NCBI Taxonomy" id="1654919"/>
    <lineage>
        <taxon>Viruses</taxon>
        <taxon>Duplodnaviria</taxon>
        <taxon>Heunggongvirae</taxon>
        <taxon>Uroviricota</taxon>
        <taxon>Caudoviricetes</taxon>
        <taxon>Shandongvirus</taxon>
        <taxon>Shandongvirus H101</taxon>
    </lineage>
</organism>
<proteinExistence type="predicted"/>
<name>A0A0H4J219_9CAUD</name>
<dbReference type="KEGG" id="vg:26796544"/>